<organism evidence="2 3">
    <name type="scientific">Paenibacillus albus</name>
    <dbReference type="NCBI Taxonomy" id="2495582"/>
    <lineage>
        <taxon>Bacteria</taxon>
        <taxon>Bacillati</taxon>
        <taxon>Bacillota</taxon>
        <taxon>Bacilli</taxon>
        <taxon>Bacillales</taxon>
        <taxon>Paenibacillaceae</taxon>
        <taxon>Paenibacillus</taxon>
    </lineage>
</organism>
<keyword evidence="3" id="KW-1185">Reference proteome</keyword>
<dbReference type="Pfam" id="PF01973">
    <property type="entry name" value="MptE-like"/>
    <property type="match status" value="1"/>
</dbReference>
<evidence type="ECO:0000313" key="2">
    <source>
        <dbReference type="EMBL" id="AZN38509.1"/>
    </source>
</evidence>
<accession>A0A3S8ZYE5</accession>
<feature type="domain" description="6-hydroxymethylpterin diphosphokinase MptE-like" evidence="1">
    <location>
        <begin position="54"/>
        <end position="224"/>
    </location>
</feature>
<dbReference type="EMBL" id="CP034437">
    <property type="protein sequence ID" value="AZN38509.1"/>
    <property type="molecule type" value="Genomic_DNA"/>
</dbReference>
<evidence type="ECO:0000313" key="3">
    <source>
        <dbReference type="Proteomes" id="UP000272528"/>
    </source>
</evidence>
<dbReference type="PANTHER" id="PTHR41786:SF1">
    <property type="entry name" value="6-HYDROXYMETHYLPTERIN DIPHOSPHOKINASE MPTE-LIKE DOMAIN-CONTAINING PROTEIN"/>
    <property type="match status" value="1"/>
</dbReference>
<dbReference type="Gene3D" id="3.90.1480.10">
    <property type="entry name" value="Alpha-2,3-sialyltransferase"/>
    <property type="match status" value="1"/>
</dbReference>
<proteinExistence type="predicted"/>
<name>A0A3S8ZYE5_9BACL</name>
<dbReference type="AlphaFoldDB" id="A0A3S8ZYE5"/>
<dbReference type="PANTHER" id="PTHR41786">
    <property type="entry name" value="MOTILITY ACCESSORY FACTOR MAF"/>
    <property type="match status" value="1"/>
</dbReference>
<dbReference type="OrthoDB" id="5291305at2"/>
<gene>
    <name evidence="2" type="ORF">EJC50_01610</name>
</gene>
<reference evidence="3" key="1">
    <citation type="submission" date="2018-12" db="EMBL/GenBank/DDBJ databases">
        <title>Genome sequence of Peanibacillus sp.</title>
        <authorList>
            <person name="Subramani G."/>
            <person name="Srinivasan S."/>
            <person name="Kim M.K."/>
        </authorList>
    </citation>
    <scope>NUCLEOTIDE SEQUENCE [LARGE SCALE GENOMIC DNA]</scope>
    <source>
        <strain evidence="3">18JY67-1</strain>
    </source>
</reference>
<evidence type="ECO:0000259" key="1">
    <source>
        <dbReference type="Pfam" id="PF01973"/>
    </source>
</evidence>
<dbReference type="InterPro" id="IPR002826">
    <property type="entry name" value="MptE-like"/>
</dbReference>
<protein>
    <submittedName>
        <fullName evidence="2">DUF115 domain-containing protein</fullName>
    </submittedName>
</protein>
<dbReference type="KEGG" id="palb:EJC50_01610"/>
<dbReference type="Proteomes" id="UP000272528">
    <property type="component" value="Chromosome"/>
</dbReference>
<sequence>MMKANGDTAIIVIPVYDRIDPSRRVEFSDDAIQAAENYANERRVYQVMGMQWTKNILFNFPANISTPSLRGLKGRLSDQTAVIVGAGPSLEQDIEQLRRLENRAFIIAAGSSSQVLNHFQIKPHLIVTMDGGEANLQAFEYLNTLEKQIPILYIPQIEYRIIQERSHLMHAYFENDSISRYFMELSSDDPIFASSHSVTGTAIQAAAYMGCTEIVFAGQDLSFAYGTLYAAGANHVSKELGDQTAAHGGMTVNNVKGTVNATSQSLLLTLSNIEELIAQYREIRFINTTAMGAVINGTEWQPLKEIADRFESKTFTSEYLEDLFKQYLGVYSKERVEAAKQRVLQLSEDLMLIENLLFRISKKFSKLSELSRTNQSKCVKLMQEIVSNWDIVVSNQVYSSLFTMVYYNEQKRFIREIPELEVENNIIKKAVLLTEVLGGYIKAIQVKLPELKDIAVEARERVVAMMTMESVG</sequence>